<evidence type="ECO:0000256" key="1">
    <source>
        <dbReference type="ARBA" id="ARBA00004123"/>
    </source>
</evidence>
<comment type="subcellular location">
    <subcellularLocation>
        <location evidence="1">Nucleus</location>
    </subcellularLocation>
</comment>
<protein>
    <submittedName>
        <fullName evidence="2">Uncharacterized protein</fullName>
    </submittedName>
</protein>
<evidence type="ECO:0000313" key="2">
    <source>
        <dbReference type="EMBL" id="KAJ4451578.1"/>
    </source>
</evidence>
<dbReference type="InterPro" id="IPR036397">
    <property type="entry name" value="RNaseH_sf"/>
</dbReference>
<proteinExistence type="predicted"/>
<name>A0ABQ8U0J8_PERAM</name>
<gene>
    <name evidence="2" type="ORF">ANN_03047</name>
</gene>
<organism evidence="2 3">
    <name type="scientific">Periplaneta americana</name>
    <name type="common">American cockroach</name>
    <name type="synonym">Blatta americana</name>
    <dbReference type="NCBI Taxonomy" id="6978"/>
    <lineage>
        <taxon>Eukaryota</taxon>
        <taxon>Metazoa</taxon>
        <taxon>Ecdysozoa</taxon>
        <taxon>Arthropoda</taxon>
        <taxon>Hexapoda</taxon>
        <taxon>Insecta</taxon>
        <taxon>Pterygota</taxon>
        <taxon>Neoptera</taxon>
        <taxon>Polyneoptera</taxon>
        <taxon>Dictyoptera</taxon>
        <taxon>Blattodea</taxon>
        <taxon>Blattoidea</taxon>
        <taxon>Blattidae</taxon>
        <taxon>Blattinae</taxon>
        <taxon>Periplaneta</taxon>
    </lineage>
</organism>
<dbReference type="SUPFAM" id="SSF46689">
    <property type="entry name" value="Homeodomain-like"/>
    <property type="match status" value="1"/>
</dbReference>
<dbReference type="EMBL" id="JAJSOF020000001">
    <property type="protein sequence ID" value="KAJ4451578.1"/>
    <property type="molecule type" value="Genomic_DNA"/>
</dbReference>
<dbReference type="Gene3D" id="3.30.420.10">
    <property type="entry name" value="Ribonuclease H-like superfamily/Ribonuclease H"/>
    <property type="match status" value="1"/>
</dbReference>
<evidence type="ECO:0000313" key="3">
    <source>
        <dbReference type="Proteomes" id="UP001148838"/>
    </source>
</evidence>
<dbReference type="PANTHER" id="PTHR47326">
    <property type="entry name" value="TRANSPOSABLE ELEMENT TC3 TRANSPOSASE-LIKE PROTEIN"/>
    <property type="match status" value="1"/>
</dbReference>
<dbReference type="InterPro" id="IPR009057">
    <property type="entry name" value="Homeodomain-like_sf"/>
</dbReference>
<dbReference type="PANTHER" id="PTHR47326:SF1">
    <property type="entry name" value="HTH PSQ-TYPE DOMAIN-CONTAINING PROTEIN"/>
    <property type="match status" value="1"/>
</dbReference>
<accession>A0ABQ8U0J8</accession>
<keyword evidence="3" id="KW-1185">Reference proteome</keyword>
<reference evidence="2 3" key="1">
    <citation type="journal article" date="2022" name="Allergy">
        <title>Genome assembly and annotation of Periplaneta americana reveal a comprehensive cockroach allergen profile.</title>
        <authorList>
            <person name="Wang L."/>
            <person name="Xiong Q."/>
            <person name="Saelim N."/>
            <person name="Wang L."/>
            <person name="Nong W."/>
            <person name="Wan A.T."/>
            <person name="Shi M."/>
            <person name="Liu X."/>
            <person name="Cao Q."/>
            <person name="Hui J.H.L."/>
            <person name="Sookrung N."/>
            <person name="Leung T.F."/>
            <person name="Tungtrongchitr A."/>
            <person name="Tsui S.K.W."/>
        </authorList>
    </citation>
    <scope>NUCLEOTIDE SEQUENCE [LARGE SCALE GENOMIC DNA]</scope>
    <source>
        <strain evidence="2">PWHHKU_190912</strain>
    </source>
</reference>
<sequence>MRQCSEKAKLYLPLKDVTLINDLDTSPEMPQHRTNSSAFINSLMTLSLTSAHFDILNWFRLDEGARLVARHTTFEVTPYEVISAYCSWFNELSAKHVSRTNNFTIFGDIAWPLGSPDLTAADYFLWGYLKSRVYRNKPRTIIQLEQNIRNEISAIESVLKEWTRSKRSRAVTLREEGYTFKEIARKLGNGATVSGVQKVWQRYKSTKSCKRTSRTGRKPKVSPRDVRQICGLALKDRKKSSKEIQEVLHCSGLGISARTV</sequence>
<dbReference type="Proteomes" id="UP001148838">
    <property type="component" value="Unassembled WGS sequence"/>
</dbReference>
<comment type="caution">
    <text evidence="2">The sequence shown here is derived from an EMBL/GenBank/DDBJ whole genome shotgun (WGS) entry which is preliminary data.</text>
</comment>